<dbReference type="AlphaFoldDB" id="S7RIF7"/>
<feature type="compositionally biased region" description="Polar residues" evidence="1">
    <location>
        <begin position="168"/>
        <end position="183"/>
    </location>
</feature>
<dbReference type="OrthoDB" id="3264780at2759"/>
<feature type="compositionally biased region" description="Low complexity" evidence="1">
    <location>
        <begin position="496"/>
        <end position="509"/>
    </location>
</feature>
<sequence>MVEERNDSFEESESLFGSPPPSPGRRSSPGLALPGAASSTDNVGTIALPGPHAYSELPVHPPDSLLSVDNRAARPVQVPPPPRPQQLQAMDPDVGRRSTSATPGLAGRPRKPSDKGKQKEVRSRTGTPRPTPPPIHMPDPGAPPPPNFLRNQQALLGLAGLVGGVNPANLNRSTAGSGSSSKNPIIVEEGHEPPSIAQHSRLPRIDPSQLPTPSTDAILDTMIKQKNIFPVLSSILKLISSAATPAAPYYNPYQYSYAHSPSPTPSAENDGPPPAKRKKVTKVPAGASNWDVPFPLDNDEGSQEYLARWERARTKQLVVQLVNLIKSAAHKAATKAYMQKVNQAQKDRSPAPPSSDPNVMGHYRPATMFYGMELEGQAPAAGSGAVAGAPTSPGETADLQAMLADVSNGNDAVRSTTQGSATDPSSTSDTISYDQLIASLLSAAPASTDSSAAETNTVPLESLPNASSTADEGSVDIEGWMSLLQSLPSVNSGVDSQGSSECSSASQGSHYTISNGAQTRLSSTPVASVSSSQSSSDLAIDPFLLALSQVTPSQPQGLPDASQLPVLSHSPVASASSVAGPPTPPSWDAGTFTDSSGLTKPTGTFIPGNILPTSEDTLMLGYPGDDPMAAATMLLQLASEPSSQPSQQSPIQPSMQNIPSHILQSTAGSQANLSSATPNTCGVVPYAPTHPSPANAAAPGPSSLPARRVGRPPVPSAKKIVKEDIILRSKERRRQLLAEIERAKIQLWETTLEQGVLTHLIKDSS</sequence>
<evidence type="ECO:0000313" key="3">
    <source>
        <dbReference type="Proteomes" id="UP000030669"/>
    </source>
</evidence>
<gene>
    <name evidence="2" type="ORF">GLOTRDRAFT_139497</name>
</gene>
<feature type="region of interest" description="Disordered" evidence="1">
    <location>
        <begin position="448"/>
        <end position="473"/>
    </location>
</feature>
<feature type="compositionally biased region" description="Polar residues" evidence="1">
    <location>
        <begin position="454"/>
        <end position="471"/>
    </location>
</feature>
<dbReference type="eggNOG" id="ENOG502SIN1">
    <property type="taxonomic scope" value="Eukaryota"/>
</dbReference>
<reference evidence="2 3" key="1">
    <citation type="journal article" date="2012" name="Science">
        <title>The Paleozoic origin of enzymatic lignin decomposition reconstructed from 31 fungal genomes.</title>
        <authorList>
            <person name="Floudas D."/>
            <person name="Binder M."/>
            <person name="Riley R."/>
            <person name="Barry K."/>
            <person name="Blanchette R.A."/>
            <person name="Henrissat B."/>
            <person name="Martinez A.T."/>
            <person name="Otillar R."/>
            <person name="Spatafora J.W."/>
            <person name="Yadav J.S."/>
            <person name="Aerts A."/>
            <person name="Benoit I."/>
            <person name="Boyd A."/>
            <person name="Carlson A."/>
            <person name="Copeland A."/>
            <person name="Coutinho P.M."/>
            <person name="de Vries R.P."/>
            <person name="Ferreira P."/>
            <person name="Findley K."/>
            <person name="Foster B."/>
            <person name="Gaskell J."/>
            <person name="Glotzer D."/>
            <person name="Gorecki P."/>
            <person name="Heitman J."/>
            <person name="Hesse C."/>
            <person name="Hori C."/>
            <person name="Igarashi K."/>
            <person name="Jurgens J.A."/>
            <person name="Kallen N."/>
            <person name="Kersten P."/>
            <person name="Kohler A."/>
            <person name="Kuees U."/>
            <person name="Kumar T.K.A."/>
            <person name="Kuo A."/>
            <person name="LaButti K."/>
            <person name="Larrondo L.F."/>
            <person name="Lindquist E."/>
            <person name="Ling A."/>
            <person name="Lombard V."/>
            <person name="Lucas S."/>
            <person name="Lundell T."/>
            <person name="Martin R."/>
            <person name="McLaughlin D.J."/>
            <person name="Morgenstern I."/>
            <person name="Morin E."/>
            <person name="Murat C."/>
            <person name="Nagy L.G."/>
            <person name="Nolan M."/>
            <person name="Ohm R.A."/>
            <person name="Patyshakuliyeva A."/>
            <person name="Rokas A."/>
            <person name="Ruiz-Duenas F.J."/>
            <person name="Sabat G."/>
            <person name="Salamov A."/>
            <person name="Samejima M."/>
            <person name="Schmutz J."/>
            <person name="Slot J.C."/>
            <person name="St John F."/>
            <person name="Stenlid J."/>
            <person name="Sun H."/>
            <person name="Sun S."/>
            <person name="Syed K."/>
            <person name="Tsang A."/>
            <person name="Wiebenga A."/>
            <person name="Young D."/>
            <person name="Pisabarro A."/>
            <person name="Eastwood D.C."/>
            <person name="Martin F."/>
            <person name="Cullen D."/>
            <person name="Grigoriev I.V."/>
            <person name="Hibbett D.S."/>
        </authorList>
    </citation>
    <scope>NUCLEOTIDE SEQUENCE [LARGE SCALE GENOMIC DNA]</scope>
    <source>
        <strain evidence="2 3">ATCC 11539</strain>
    </source>
</reference>
<name>S7RIF7_GLOTA</name>
<feature type="region of interest" description="Disordered" evidence="1">
    <location>
        <begin position="340"/>
        <end position="362"/>
    </location>
</feature>
<dbReference type="STRING" id="670483.S7RIF7"/>
<evidence type="ECO:0000313" key="2">
    <source>
        <dbReference type="EMBL" id="EPQ54100.1"/>
    </source>
</evidence>
<accession>S7RIF7</accession>
<dbReference type="EMBL" id="KB469304">
    <property type="protein sequence ID" value="EPQ54100.1"/>
    <property type="molecule type" value="Genomic_DNA"/>
</dbReference>
<dbReference type="RefSeq" id="XP_007867439.1">
    <property type="nucleotide sequence ID" value="XM_007869248.1"/>
</dbReference>
<evidence type="ECO:0000256" key="1">
    <source>
        <dbReference type="SAM" id="MobiDB-lite"/>
    </source>
</evidence>
<feature type="compositionally biased region" description="Low complexity" evidence="1">
    <location>
        <begin position="692"/>
        <end position="706"/>
    </location>
</feature>
<organism evidence="2 3">
    <name type="scientific">Gloeophyllum trabeum (strain ATCC 11539 / FP-39264 / Madison 617)</name>
    <name type="common">Brown rot fungus</name>
    <dbReference type="NCBI Taxonomy" id="670483"/>
    <lineage>
        <taxon>Eukaryota</taxon>
        <taxon>Fungi</taxon>
        <taxon>Dikarya</taxon>
        <taxon>Basidiomycota</taxon>
        <taxon>Agaricomycotina</taxon>
        <taxon>Agaricomycetes</taxon>
        <taxon>Gloeophyllales</taxon>
        <taxon>Gloeophyllaceae</taxon>
        <taxon>Gloeophyllum</taxon>
    </lineage>
</organism>
<proteinExistence type="predicted"/>
<dbReference type="OMA" id="EPRINKY"/>
<feature type="region of interest" description="Disordered" evidence="1">
    <location>
        <begin position="1"/>
        <end position="211"/>
    </location>
</feature>
<feature type="compositionally biased region" description="Basic and acidic residues" evidence="1">
    <location>
        <begin position="111"/>
        <end position="123"/>
    </location>
</feature>
<dbReference type="GeneID" id="19304269"/>
<feature type="region of interest" description="Disordered" evidence="1">
    <location>
        <begin position="489"/>
        <end position="511"/>
    </location>
</feature>
<dbReference type="Proteomes" id="UP000030669">
    <property type="component" value="Unassembled WGS sequence"/>
</dbReference>
<protein>
    <submittedName>
        <fullName evidence="2">Uncharacterized protein</fullName>
    </submittedName>
</protein>
<feature type="region of interest" description="Disordered" evidence="1">
    <location>
        <begin position="573"/>
        <end position="610"/>
    </location>
</feature>
<feature type="region of interest" description="Disordered" evidence="1">
    <location>
        <begin position="684"/>
        <end position="715"/>
    </location>
</feature>
<dbReference type="KEGG" id="gtr:GLOTRDRAFT_139497"/>
<keyword evidence="3" id="KW-1185">Reference proteome</keyword>
<feature type="compositionally biased region" description="Pro residues" evidence="1">
    <location>
        <begin position="129"/>
        <end position="147"/>
    </location>
</feature>
<dbReference type="HOGENOM" id="CLU_010271_0_0_1"/>
<feature type="compositionally biased region" description="Polar residues" evidence="1">
    <location>
        <begin position="592"/>
        <end position="602"/>
    </location>
</feature>
<feature type="region of interest" description="Disordered" evidence="1">
    <location>
        <begin position="260"/>
        <end position="283"/>
    </location>
</feature>